<dbReference type="Pfam" id="PF01925">
    <property type="entry name" value="TauE"/>
    <property type="match status" value="1"/>
</dbReference>
<dbReference type="RefSeq" id="WP_380719119.1">
    <property type="nucleotide sequence ID" value="NZ_JBHSGI010000024.1"/>
</dbReference>
<evidence type="ECO:0000256" key="5">
    <source>
        <dbReference type="ARBA" id="ARBA00022692"/>
    </source>
</evidence>
<keyword evidence="7 8" id="KW-0472">Membrane</keyword>
<evidence type="ECO:0000256" key="7">
    <source>
        <dbReference type="ARBA" id="ARBA00023136"/>
    </source>
</evidence>
<feature type="transmembrane region" description="Helical" evidence="8">
    <location>
        <begin position="105"/>
        <end position="125"/>
    </location>
</feature>
<gene>
    <name evidence="9" type="ORF">ACFO5X_17075</name>
</gene>
<evidence type="ECO:0000256" key="1">
    <source>
        <dbReference type="ARBA" id="ARBA00004651"/>
    </source>
</evidence>
<feature type="transmembrane region" description="Helical" evidence="8">
    <location>
        <begin position="13"/>
        <end position="31"/>
    </location>
</feature>
<dbReference type="PANTHER" id="PTHR30269:SF37">
    <property type="entry name" value="MEMBRANE TRANSPORTER PROTEIN"/>
    <property type="match status" value="1"/>
</dbReference>
<dbReference type="InterPro" id="IPR052017">
    <property type="entry name" value="TSUP"/>
</dbReference>
<feature type="transmembrane region" description="Helical" evidence="8">
    <location>
        <begin position="38"/>
        <end position="58"/>
    </location>
</feature>
<dbReference type="PANTHER" id="PTHR30269">
    <property type="entry name" value="TRANSMEMBRANE PROTEIN YFCA"/>
    <property type="match status" value="1"/>
</dbReference>
<keyword evidence="5 8" id="KW-0812">Transmembrane</keyword>
<comment type="similarity">
    <text evidence="2 8">Belongs to the 4-toluene sulfonate uptake permease (TSUP) (TC 2.A.102) family.</text>
</comment>
<sequence length="250" mass="25744">MPDALAEVLALPGLGWLVFAVSVAGIVRGFAGFGSAMIIMPVASTVLNPVAAITFMMATELLGPVPNVAGAWRSAAKDDVLRLALGAAVGLPIGVLALANMPAELFGWLVSLTVLGLLAALMAGWRYRGRLTPSLVTGTGALGGALSGSVGLAGPPVIMLYMASLRPIAAIRANLTLYLVMIDLMMIAVIAAFGLLQAGAMIAGLLLSLPYMAVNWIGGRLFDPAREKLFRGVAYVIIAASAILGLPVWH</sequence>
<feature type="transmembrane region" description="Helical" evidence="8">
    <location>
        <begin position="80"/>
        <end position="98"/>
    </location>
</feature>
<evidence type="ECO:0000256" key="3">
    <source>
        <dbReference type="ARBA" id="ARBA00022448"/>
    </source>
</evidence>
<dbReference type="InterPro" id="IPR002781">
    <property type="entry name" value="TM_pro_TauE-like"/>
</dbReference>
<dbReference type="EMBL" id="JBHSGI010000024">
    <property type="protein sequence ID" value="MFC4670281.1"/>
    <property type="molecule type" value="Genomic_DNA"/>
</dbReference>
<dbReference type="Proteomes" id="UP001595973">
    <property type="component" value="Unassembled WGS sequence"/>
</dbReference>
<proteinExistence type="inferred from homology"/>
<reference evidence="10" key="1">
    <citation type="journal article" date="2019" name="Int. J. Syst. Evol. Microbiol.">
        <title>The Global Catalogue of Microorganisms (GCM) 10K type strain sequencing project: providing services to taxonomists for standard genome sequencing and annotation.</title>
        <authorList>
            <consortium name="The Broad Institute Genomics Platform"/>
            <consortium name="The Broad Institute Genome Sequencing Center for Infectious Disease"/>
            <person name="Wu L."/>
            <person name="Ma J."/>
        </authorList>
    </citation>
    <scope>NUCLEOTIDE SEQUENCE [LARGE SCALE GENOMIC DNA]</scope>
    <source>
        <strain evidence="10">CGMCC 4.7283</strain>
    </source>
</reference>
<keyword evidence="10" id="KW-1185">Reference proteome</keyword>
<comment type="caution">
    <text evidence="9">The sequence shown here is derived from an EMBL/GenBank/DDBJ whole genome shotgun (WGS) entry which is preliminary data.</text>
</comment>
<keyword evidence="4 8" id="KW-1003">Cell membrane</keyword>
<organism evidence="9 10">
    <name type="scientific">Seohaeicola nanhaiensis</name>
    <dbReference type="NCBI Taxonomy" id="1387282"/>
    <lineage>
        <taxon>Bacteria</taxon>
        <taxon>Pseudomonadati</taxon>
        <taxon>Pseudomonadota</taxon>
        <taxon>Alphaproteobacteria</taxon>
        <taxon>Rhodobacterales</taxon>
        <taxon>Roseobacteraceae</taxon>
        <taxon>Seohaeicola</taxon>
    </lineage>
</organism>
<keyword evidence="6 8" id="KW-1133">Transmembrane helix</keyword>
<feature type="transmembrane region" description="Helical" evidence="8">
    <location>
        <begin position="145"/>
        <end position="163"/>
    </location>
</feature>
<evidence type="ECO:0000313" key="9">
    <source>
        <dbReference type="EMBL" id="MFC4670281.1"/>
    </source>
</evidence>
<evidence type="ECO:0000256" key="4">
    <source>
        <dbReference type="ARBA" id="ARBA00022475"/>
    </source>
</evidence>
<evidence type="ECO:0000256" key="6">
    <source>
        <dbReference type="ARBA" id="ARBA00022989"/>
    </source>
</evidence>
<name>A0ABV9KKX4_9RHOB</name>
<protein>
    <recommendedName>
        <fullName evidence="8">Probable membrane transporter protein</fullName>
    </recommendedName>
</protein>
<feature type="transmembrane region" description="Helical" evidence="8">
    <location>
        <begin position="199"/>
        <end position="217"/>
    </location>
</feature>
<evidence type="ECO:0000256" key="2">
    <source>
        <dbReference type="ARBA" id="ARBA00009142"/>
    </source>
</evidence>
<accession>A0ABV9KKX4</accession>
<evidence type="ECO:0000256" key="8">
    <source>
        <dbReference type="RuleBase" id="RU363041"/>
    </source>
</evidence>
<feature type="transmembrane region" description="Helical" evidence="8">
    <location>
        <begin position="229"/>
        <end position="249"/>
    </location>
</feature>
<feature type="transmembrane region" description="Helical" evidence="8">
    <location>
        <begin position="175"/>
        <end position="193"/>
    </location>
</feature>
<comment type="subcellular location">
    <subcellularLocation>
        <location evidence="1 8">Cell membrane</location>
        <topology evidence="1 8">Multi-pass membrane protein</topology>
    </subcellularLocation>
</comment>
<keyword evidence="3" id="KW-0813">Transport</keyword>
<evidence type="ECO:0000313" key="10">
    <source>
        <dbReference type="Proteomes" id="UP001595973"/>
    </source>
</evidence>